<feature type="compositionally biased region" description="Basic and acidic residues" evidence="2">
    <location>
        <begin position="4509"/>
        <end position="4528"/>
    </location>
</feature>
<protein>
    <recommendedName>
        <fullName evidence="5">Involucrin repeat protein</fullName>
    </recommendedName>
</protein>
<feature type="compositionally biased region" description="Basic and acidic residues" evidence="2">
    <location>
        <begin position="976"/>
        <end position="1054"/>
    </location>
</feature>
<feature type="compositionally biased region" description="Basic and acidic residues" evidence="2">
    <location>
        <begin position="106"/>
        <end position="115"/>
    </location>
</feature>
<dbReference type="PANTHER" id="PTHR40641">
    <property type="entry name" value="INVOLUCRIN REPEAT PROTEIN (AFU_ORTHOLOGUE AFUA_2G08060)"/>
    <property type="match status" value="1"/>
</dbReference>
<feature type="compositionally biased region" description="Polar residues" evidence="2">
    <location>
        <begin position="5452"/>
        <end position="5461"/>
    </location>
</feature>
<feature type="compositionally biased region" description="Basic residues" evidence="2">
    <location>
        <begin position="4946"/>
        <end position="4959"/>
    </location>
</feature>
<feature type="compositionally biased region" description="Basic and acidic residues" evidence="2">
    <location>
        <begin position="5565"/>
        <end position="5586"/>
    </location>
</feature>
<feature type="compositionally biased region" description="Basic residues" evidence="2">
    <location>
        <begin position="687"/>
        <end position="699"/>
    </location>
</feature>
<feature type="compositionally biased region" description="Basic and acidic residues" evidence="2">
    <location>
        <begin position="3779"/>
        <end position="3792"/>
    </location>
</feature>
<feature type="compositionally biased region" description="Low complexity" evidence="2">
    <location>
        <begin position="3183"/>
        <end position="3197"/>
    </location>
</feature>
<feature type="compositionally biased region" description="Basic and acidic residues" evidence="2">
    <location>
        <begin position="5359"/>
        <end position="5372"/>
    </location>
</feature>
<feature type="region of interest" description="Disordered" evidence="2">
    <location>
        <begin position="1"/>
        <end position="332"/>
    </location>
</feature>
<evidence type="ECO:0000313" key="3">
    <source>
        <dbReference type="EMBL" id="PSK46454.1"/>
    </source>
</evidence>
<feature type="region of interest" description="Disordered" evidence="2">
    <location>
        <begin position="347"/>
        <end position="395"/>
    </location>
</feature>
<feature type="compositionally biased region" description="Low complexity" evidence="2">
    <location>
        <begin position="2261"/>
        <end position="2273"/>
    </location>
</feature>
<feature type="compositionally biased region" description="Basic and acidic residues" evidence="2">
    <location>
        <begin position="1759"/>
        <end position="1775"/>
    </location>
</feature>
<feature type="compositionally biased region" description="Low complexity" evidence="2">
    <location>
        <begin position="4057"/>
        <end position="4069"/>
    </location>
</feature>
<feature type="compositionally biased region" description="Basic and acidic residues" evidence="2">
    <location>
        <begin position="1800"/>
        <end position="1815"/>
    </location>
</feature>
<feature type="compositionally biased region" description="Polar residues" evidence="2">
    <location>
        <begin position="2182"/>
        <end position="2204"/>
    </location>
</feature>
<feature type="compositionally biased region" description="Polar residues" evidence="2">
    <location>
        <begin position="296"/>
        <end position="310"/>
    </location>
</feature>
<feature type="compositionally biased region" description="Basic and acidic residues" evidence="2">
    <location>
        <begin position="44"/>
        <end position="62"/>
    </location>
</feature>
<feature type="region of interest" description="Disordered" evidence="2">
    <location>
        <begin position="2728"/>
        <end position="2829"/>
    </location>
</feature>
<feature type="region of interest" description="Disordered" evidence="2">
    <location>
        <begin position="2949"/>
        <end position="3337"/>
    </location>
</feature>
<feature type="compositionally biased region" description="Basic and acidic residues" evidence="2">
    <location>
        <begin position="4755"/>
        <end position="4764"/>
    </location>
</feature>
<evidence type="ECO:0008006" key="5">
    <source>
        <dbReference type="Google" id="ProtNLM"/>
    </source>
</evidence>
<feature type="compositionally biased region" description="Polar residues" evidence="2">
    <location>
        <begin position="4706"/>
        <end position="4719"/>
    </location>
</feature>
<feature type="compositionally biased region" description="Basic residues" evidence="2">
    <location>
        <begin position="2756"/>
        <end position="2765"/>
    </location>
</feature>
<dbReference type="EMBL" id="NHZQ01000236">
    <property type="protein sequence ID" value="PSK46454.1"/>
    <property type="molecule type" value="Genomic_DNA"/>
</dbReference>
<feature type="region of interest" description="Disordered" evidence="2">
    <location>
        <begin position="5146"/>
        <end position="5187"/>
    </location>
</feature>
<feature type="region of interest" description="Disordered" evidence="2">
    <location>
        <begin position="2516"/>
        <end position="2678"/>
    </location>
</feature>
<feature type="compositionally biased region" description="Basic residues" evidence="2">
    <location>
        <begin position="4080"/>
        <end position="4090"/>
    </location>
</feature>
<keyword evidence="4" id="KW-1185">Reference proteome</keyword>
<proteinExistence type="predicted"/>
<feature type="region of interest" description="Disordered" evidence="2">
    <location>
        <begin position="519"/>
        <end position="707"/>
    </location>
</feature>
<feature type="compositionally biased region" description="Polar residues" evidence="2">
    <location>
        <begin position="2400"/>
        <end position="2409"/>
    </location>
</feature>
<feature type="compositionally biased region" description="Basic and acidic residues" evidence="2">
    <location>
        <begin position="3409"/>
        <end position="3428"/>
    </location>
</feature>
<feature type="region of interest" description="Disordered" evidence="2">
    <location>
        <begin position="866"/>
        <end position="1168"/>
    </location>
</feature>
<feature type="compositionally biased region" description="Basic residues" evidence="2">
    <location>
        <begin position="4254"/>
        <end position="4263"/>
    </location>
</feature>
<feature type="region of interest" description="Disordered" evidence="2">
    <location>
        <begin position="5040"/>
        <end position="5130"/>
    </location>
</feature>
<feature type="region of interest" description="Disordered" evidence="2">
    <location>
        <begin position="2399"/>
        <end position="2418"/>
    </location>
</feature>
<feature type="compositionally biased region" description="Polar residues" evidence="2">
    <location>
        <begin position="3378"/>
        <end position="3400"/>
    </location>
</feature>
<feature type="compositionally biased region" description="Basic residues" evidence="2">
    <location>
        <begin position="4411"/>
        <end position="4420"/>
    </location>
</feature>
<feature type="compositionally biased region" description="Basic and acidic residues" evidence="2">
    <location>
        <begin position="2439"/>
        <end position="2456"/>
    </location>
</feature>
<comment type="caution">
    <text evidence="3">The sequence shown here is derived from an EMBL/GenBank/DDBJ whole genome shotgun (WGS) entry which is preliminary data.</text>
</comment>
<feature type="compositionally biased region" description="Polar residues" evidence="2">
    <location>
        <begin position="5641"/>
        <end position="5655"/>
    </location>
</feature>
<feature type="compositionally biased region" description="Basic residues" evidence="2">
    <location>
        <begin position="5069"/>
        <end position="5079"/>
    </location>
</feature>
<feature type="region of interest" description="Disordered" evidence="2">
    <location>
        <begin position="1337"/>
        <end position="1356"/>
    </location>
</feature>
<name>A0A2P7ZE10_9PEZI</name>
<feature type="compositionally biased region" description="Low complexity" evidence="2">
    <location>
        <begin position="957"/>
        <end position="973"/>
    </location>
</feature>
<feature type="compositionally biased region" description="Polar residues" evidence="2">
    <location>
        <begin position="2141"/>
        <end position="2154"/>
    </location>
</feature>
<organism evidence="3 4">
    <name type="scientific">Elsinoe australis</name>
    <dbReference type="NCBI Taxonomy" id="40998"/>
    <lineage>
        <taxon>Eukaryota</taxon>
        <taxon>Fungi</taxon>
        <taxon>Dikarya</taxon>
        <taxon>Ascomycota</taxon>
        <taxon>Pezizomycotina</taxon>
        <taxon>Dothideomycetes</taxon>
        <taxon>Dothideomycetidae</taxon>
        <taxon>Myriangiales</taxon>
        <taxon>Elsinoaceae</taxon>
        <taxon>Elsinoe</taxon>
    </lineage>
</organism>
<evidence type="ECO:0000256" key="2">
    <source>
        <dbReference type="SAM" id="MobiDB-lite"/>
    </source>
</evidence>
<feature type="compositionally biased region" description="Basic and acidic residues" evidence="2">
    <location>
        <begin position="1880"/>
        <end position="1906"/>
    </location>
</feature>
<dbReference type="STRING" id="40998.A0A2P7ZE10"/>
<feature type="compositionally biased region" description="Basic residues" evidence="2">
    <location>
        <begin position="2573"/>
        <end position="2584"/>
    </location>
</feature>
<feature type="compositionally biased region" description="Low complexity" evidence="2">
    <location>
        <begin position="1911"/>
        <end position="1923"/>
    </location>
</feature>
<dbReference type="PANTHER" id="PTHR40641:SF2">
    <property type="entry name" value="INVOLUCRIN REPEAT PROTEIN"/>
    <property type="match status" value="1"/>
</dbReference>
<feature type="compositionally biased region" description="Low complexity" evidence="2">
    <location>
        <begin position="3872"/>
        <end position="3890"/>
    </location>
</feature>
<feature type="compositionally biased region" description="Basic and acidic residues" evidence="2">
    <location>
        <begin position="3157"/>
        <end position="3177"/>
    </location>
</feature>
<feature type="compositionally biased region" description="Basic and acidic residues" evidence="2">
    <location>
        <begin position="72"/>
        <end position="96"/>
    </location>
</feature>
<dbReference type="OrthoDB" id="5365701at2759"/>
<feature type="compositionally biased region" description="Low complexity" evidence="2">
    <location>
        <begin position="182"/>
        <end position="191"/>
    </location>
</feature>
<feature type="compositionally biased region" description="Polar residues" evidence="2">
    <location>
        <begin position="5343"/>
        <end position="5356"/>
    </location>
</feature>
<evidence type="ECO:0000256" key="1">
    <source>
        <dbReference type="SAM" id="Coils"/>
    </source>
</evidence>
<feature type="region of interest" description="Disordered" evidence="2">
    <location>
        <begin position="1403"/>
        <end position="1545"/>
    </location>
</feature>
<feature type="compositionally biased region" description="Basic and acidic residues" evidence="2">
    <location>
        <begin position="3486"/>
        <end position="3499"/>
    </location>
</feature>
<feature type="compositionally biased region" description="Basic and acidic residues" evidence="2">
    <location>
        <begin position="4343"/>
        <end position="4354"/>
    </location>
</feature>
<feature type="region of interest" description="Disordered" evidence="2">
    <location>
        <begin position="1250"/>
        <end position="1332"/>
    </location>
</feature>
<feature type="compositionally biased region" description="Polar residues" evidence="2">
    <location>
        <begin position="3813"/>
        <end position="3827"/>
    </location>
</feature>
<feature type="compositionally biased region" description="Basic and acidic residues" evidence="2">
    <location>
        <begin position="4132"/>
        <end position="4145"/>
    </location>
</feature>
<feature type="compositionally biased region" description="Polar residues" evidence="2">
    <location>
        <begin position="4356"/>
        <end position="4375"/>
    </location>
</feature>
<feature type="region of interest" description="Disordered" evidence="2">
    <location>
        <begin position="2327"/>
        <end position="2362"/>
    </location>
</feature>
<feature type="compositionally biased region" description="Basic and acidic residues" evidence="2">
    <location>
        <begin position="2035"/>
        <end position="2066"/>
    </location>
</feature>
<dbReference type="InterPro" id="IPR053268">
    <property type="entry name" value="Woronin_anchor"/>
</dbReference>
<feature type="compositionally biased region" description="Basic and acidic residues" evidence="2">
    <location>
        <begin position="3108"/>
        <end position="3130"/>
    </location>
</feature>
<feature type="compositionally biased region" description="Polar residues" evidence="2">
    <location>
        <begin position="3672"/>
        <end position="3681"/>
    </location>
</feature>
<feature type="compositionally biased region" description="Acidic residues" evidence="2">
    <location>
        <begin position="4898"/>
        <end position="4908"/>
    </location>
</feature>
<feature type="compositionally biased region" description="Basic and acidic residues" evidence="2">
    <location>
        <begin position="3634"/>
        <end position="3647"/>
    </location>
</feature>
<feature type="compositionally biased region" description="Low complexity" evidence="2">
    <location>
        <begin position="645"/>
        <end position="655"/>
    </location>
</feature>
<feature type="compositionally biased region" description="Polar residues" evidence="2">
    <location>
        <begin position="371"/>
        <end position="382"/>
    </location>
</feature>
<feature type="compositionally biased region" description="Basic and acidic residues" evidence="2">
    <location>
        <begin position="744"/>
        <end position="754"/>
    </location>
</feature>
<feature type="compositionally biased region" description="Basic and acidic residues" evidence="2">
    <location>
        <begin position="3721"/>
        <end position="3739"/>
    </location>
</feature>
<feature type="compositionally biased region" description="Polar residues" evidence="2">
    <location>
        <begin position="2541"/>
        <end position="2558"/>
    </location>
</feature>
<feature type="region of interest" description="Disordered" evidence="2">
    <location>
        <begin position="722"/>
        <end position="850"/>
    </location>
</feature>
<feature type="compositionally biased region" description="Basic and acidic residues" evidence="2">
    <location>
        <begin position="5105"/>
        <end position="5126"/>
    </location>
</feature>
<feature type="compositionally biased region" description="Basic residues" evidence="2">
    <location>
        <begin position="3205"/>
        <end position="3214"/>
    </location>
</feature>
<feature type="region of interest" description="Disordered" evidence="2">
    <location>
        <begin position="4492"/>
        <end position="4572"/>
    </location>
</feature>
<feature type="compositionally biased region" description="Low complexity" evidence="2">
    <location>
        <begin position="239"/>
        <end position="254"/>
    </location>
</feature>
<gene>
    <name evidence="3" type="ORF">B9Z65_5422</name>
</gene>
<sequence>MFGLRRSNSSSSKGNKKPEKSSRTPSLTESAIRAVSNEDEWEDLDGKSEIRSRASTSRSDKKLQKKSQSRSVSRDRKSRKESGDKRDSDRRKDKQPELVTGSSRTSRGEKTRGAEDFTTSTRAPGFNQFPGQYDQGYGYPQPAPRPLSPHIQSQFPGQFPTDYSHGAFGQTGGVTSEGGYGLAADYYGDQGQSVGTQPGARPPTPELKLHHPPHLQPASATPIPAQDTGNGAAADFYGSSAKPQKPSKYPSASKPPRPDAGAPTQQYVYDQPGPSSNMSDGASFYTATGTAAPWPHQSNSANPSAATGSSEAYYAPPQQPPRPGQSSSSAFQTAAMAGAAGLAAGAYATHHNSHGSHPAAATNRPDDDQSTYRPPSTISQVAAHQHRHKHRGPLDRLLDLVQNKEDVRRMEEYTEYIGVCKYCFDPKSSARDAPRPHHYHRRRSSDSFKRRRSNESLRQSARRKGKHSGIDKDARYHSSSSSETGGKRNSKAGWLGAGLAGYGIAKVGGALWNQKHDFKDTSTVQSGRSDRPPTYRSKHSDTSRGVVRPDGYNEYVYSQNPDALTVRHPEPRRSSRSRSRDRRSYVAGPSHRPRAHANGVYVRRQSRSRSHSPRPHANGVFIRKKSRSRSRGNSPGLGEIFGFTSPRSMRKSSSSQKKKPKQKGFFNFGNVSTSSSDSGLAFGSTIGRRKASPQRRQRRNSREGLDSTLLGIGATAAALAVAQGRRKPEVVAVRDKPSRRRGRDRVGVRGKDSSTDEDGWESASDSDAFSASSGLAFGDLHYDKGKQPVRRSSRESLNSESSGTGKWGWRWGNSSKRNERRDPRIVPVSDPIPTLPQRAPSYQSPAQPSPIRLADVASVVSSSAMGPMQFVDPMPVQDSPSVASVQPRYEAPPPSAFYGTDQRVPQSSPYDGRRRDIVPEPPSRFVDERVRESDRPRPPAPRRSQSDPSSNHDLRDAAVLGGAAAAAAGVYAATKGRKDDSSVRFEDEKRSRKEQREERRRRDDRTDRDDEHERERARESERTRLRREEAERRAYDRARENEQQAIADRAEHEAQYNMSGALPSPLHDVAPATSDPRPVNLTDRERQLEELIAQKKKELAERQSRETASPPPPYPGHVDQTSYDPTTGIYTQTFVPSRRDTEDEMYSPDTPEDYHRGREGVEKSETAHTTAARVVADMEEKYTSPQPSQAEYYAKVLEKNPEASDEERRKAYSKVWVPNADAEIHYTMHADEYKRFDPKTRLIKDKDGVPHLGLIVPTPPVSMAGSVKGDKSPVSPQVGGERESPKETADRTREEKAANRVSWGPDDTRFYEIESPAHSPRIPPAGFYPNEPEIEVRTDDKGEHGTTNYKFSDLPAASEPFVADELRQEPEVIEVGRGEPASESGPRGFYQSPFFETVSDLGMTIESPGTEGAPPVQGFIEGEVDEPTPATERPGYMPGAFDDSGPSPYVPRDTKPTSREASRSRDYRDKSVEEDPMSQSWSALPPRDAPKDDRDFDTRSETWDTGLSKKDRKKKGSKREIVDFASEPAMSERAASISEEPLSKKDLKKREKLLRRYTDELEEPKPVETEEIKFREPEVEDVWEKPLSKKELKKREKLARRNTDDLPSEVSSPQPTVESPAKVAEEPFFEAPLTKKEKKRRGKLARQNTDNIESPAETPVAMETPPVETVTNDGWELPLSKKEQKKRDKLARQNTDSFASPAEPPITAVEAEDSWEQPLNKKELKKREKLARQETDDFVTPTETPAGSVKADDVWELPLSKKEQKKRDKLARQNTDDIASPAEPIPAAVEADDPWQQPLSRKEQKKRDKLARQNTDDFEADRSMALSESPTKIAESEPAWEAPLSKKDRKKLEKERRRSYADEKPSDETYERIGYAASEPGDRRRDERDDRDTRSEAGVRKDDKQSFGDIATALLAGGAAGFAVNEATKPRDTADKYDERERDERRKDKSRSPPRDSAPSGGAYDFMVKDDSTAQQASNRSPDRNGADAPRGIPGSFDEPERFETEEERRARKKKARHSGDFDDNMSMVSGYSERSSRSKRDKDESSSKKEKKGGLFEPESRDDKRDKKHHRRKGTGDDDDTRSIASGISRRSTADYGDMPSDTKRERRKDRKLSDESQTEELSRQSTSSKEELRKRDRSATVSDPSQDTQDQSFLAKRAEVEELRSLSAESSSQPARAPESANTSTASESMRDSATLSSQPTSIHPEDKPRDTVMSPESPLMAASQSPSIDTPKRPPILPLRPASATAIPIRFRRPPASPSTSTMSTPSMPRQRAESFSSQVPASPDSPASLTTPRTRASRPRSTEIRREFQPLYLVEHNRKPTELVLEDEPLPPLPISQQTSRASSLRGSDGYESAVEEQVWSEAVETPLPAVAAEDEFKNFDLPSEQYAHWRGEDVLSSNQSTPRASTFPCDVMGGRKKAEPEFYSWEDMLREERLREEQAAEGDSRDQDVQRQQDFYDVWEDTTPSFGRPIETANPDVPHPEGASTVSNGLDFSTIAGTAALGAGASVTIDAMTKPSQPNEQKAGLERGFSEDAAPLTTSSIPPTPQTEPSSAFATPLEQPEPEFTVKSSKKASKKKGKQLKLGTAILTNEPVRETAEEIRGREERDTQDALEGLMGDSESPGKEWREGKKGKKGKRKSGEVVAAAPSIVEEVAKPEEAEIKTEAEGNRDVPADFEPTILGQEAEAQDVPTTKDEITIEPTTAITEDELAAKDAPAQPDITEVSVLQTEPGEPIKQETAAPDEWSFTPSKADKKRKGKKGKTVQIDIWNDEPAPVAEAPKQIDDSVPGTAASSKFEEASITPIDRPVEPAEEPQPEFDARPLSKKELKKLKKGKKVDFWSAEPSPAVEQPEQIEAAINVMEAGVAGPSKADDFPVADLDKAAGSVQEQESYFDAKPLSKKELKKMKKGKKIDLWNGEPSPAIKTPEVLERELVGDEALINDDMATFDDIEAVDEKQVETPSAEKSISEEQPFEAVPLSKKELKKLKKGKKVDLWSDEPSVTVESPDKTEQVPVDEKSFNKDDLATPDVPETLDTDKQVETPSADKSAPEEPPFESAPLSKKELKKLKKSKKVDPWADEPSPAAEAPNDPREDFSAPINDTTNIPEREIARELPAEQEEFETKLSKKELKKLKKGKKVDLWSEEPAEPPAVAEEVPKDLDRDAAVSADTDKNDAPTDDISAQQPSESASQQEPEFTMMSKAERKKLKKAKKFQSWDDELEISAPVEPATVEEPITEDTTLTPQQSEAAEPEFRVLSKAERKKLKKAKKSDPWAFEEEEPRSGPDAPGIGEREISQNIVEPAETGEEARSMQPEQTESQPSHDAKSSESREASKSTDYWGLITGAVAGAGATAAAVVAGDKLMDRGNVNDGEDNFAESTPTRDQTETEQIADNTPETASTSKTSRSKSTDRGSKEKRSKSKDEKRKSTTSAVLSWVLPGSSKSKSDKDKKSKRKSSSKSRERTESDDGTQAPDEQIATDEVDLVEAHDAPDDKDKSASETLWGTEDVLRDESDRFNNPDTRVEREESVPSAPKNAGDHDAQVSGEISKDDKYTAPSSSSSKPRDYSALWDEEELVRDESARLGGESTTRDGAFNDRDERAAIVDPVEVETKTVASQPTSSPRDYSNLWGADDIARDESARLRGDEMPTSNSTDDNTLATTDRPHLPIGQNVGTTETSASRSDEPSTTRDWSQPLWGAGDVARDESGRLTGQEKSPTQDVSKDDTPLPADKADERSNIDENVLATQPQPTAELVEDDDFGYFVTKKSKKDKKRTKAKAALETHLETERADNVRSSGEPALGDLTTVRDETPNELSTTAPDESSQPKPDTEPEEAGNTLPLEPTADDAWDVPIKKARKGKKGKRAAIEETEPAPLTATTTSTEPPEVTDTSATIDKPLQVKNKELDQAESTIEPTSEAVAEDDWGFPVSKKRKGKKGKRATFEETDPSTNTIDALETTTAAASESIDKAVVESSEPRTDEAPPEPVVPTDANANNLWDEGFTTKKSKKGKKGKRAVFDEPESLPTNLNDEDQLRATNTDERVQDALTGTTETPIVGSSSEPSAPETAAADDVWDEGFTMKKSKKGKKAKRVALNEPEGSAAQNFFENSQPPEFTGVQNPKDAAADNDQVETATHDVEEPAKEPGSRDLSSAVPSEATPDDLWDEGFTTKKNRKGKKSNRVDVVDPETPSAQPVEEPSFTANATNNDVVPAPTDAPIRDVDPELPTIGAPSQDINITGPTETAADDVWDSSFTTKKARKGKRDKRAMAEEQERMQQQATESRDLDPVGADIVQTTATDNTTEPEIRSPTDVPATEDHVLVQHANLEERVDDDKPLSSVEPSEETSGRDLGVREPSEVQPNAIESSSPKRTGSSLTDSEPVLQSAEQPQAESQANDQATEPAADDEWGYFVPKKQKKGKKGNRLPAVDSTPATPLVVEEAAQADRLESSGTAATEGPAAEELWELPSSKGNKKSRKAAKAAAALTLAGGAALTANDGLEKQGDNSTSAAEDSSRALNIEREMAEDRKPSVDEGPLERMVMPGDLRDLPPQQRKTEEDATANVNAPSPDERPLESMVMPQDLRDLPTIQTDFAERAPVETSAAPTPLGDWSIDPLLDSNSETPDEMWAKMTKRKKGKKSKRSSAIGTPLSKELQMPADEATASVPQQAAEVLAETVTKSKPQDAFADMPASANPEIVHPPPVTRAKQSDVPTMTESPIQESGISRVKESPPRDSDAEAYRQQSSHVSSEEDERQPLLSRRESPERTEVQNATVDDYTATHMPQQEQSATVQERDQPMQTTEIAVEPQQEEYAGFSLKPSKKDRKKAKQQRKSLGLTDAKEPATSQDISAGPATANEPATIRTEAHDDTARLDDTAEPVSEPRSSVPDRFRLSRPLSKFDWADEVESAEQGEDASVPETDSAGPAAVTMLPATEADIAADPESEFPITRKVSKKGKRKAKKGKSFALDDEAFASNTEGPEATSRELDAPVPPGPVQASANVETAEASRPESPRGTVQSPSRDIDFAATLAAGLAQSGFNSDMVIDDPNFHRRSSPPGTVAEADPEEAFAVVGKKGKKGKKGRKSIPESPWEEQSEQPVFDEPIRVNAEATRREQTDNEDKPASTSPKDDDFAAALTAGLGAAGFSAAMLSRSQEELAKAEEPEESIFTKSNKKKRKGKKAMHFDDDNTALEDENARKAIALAEEEPLEDAGQAVPVQTLPNDDRLKPADTVGIEAIDDVQETKPEEDEWAFTSKKSRKKGKGKDKNIVTIPVEPEPAAIFDPVVETPFTMPGKKGKKKQRGSAFDWNAEAPAEDNTSATEPLASNADVDKDAQTLEPSTGVGFMHTSEVTQSLPTTTGSATAADKDQFLKSREQEQPRSSSQDASPASIANAPGWSFDALDKNRDSGIPESPILPTDDKTRDTIRDSGYDTITDRSNRNSGEKYDPPETIHETGASDLNASQTSVAGWENWELPVNKTRSPELEVEPQREGRVPTPVESTTKNRTSYLFTTLPADSKQFGKSAKRASKDVQERSLSPTSREVMPADYVPRDSSERKRSKASSDVGQPEHSIKSSKKTDAPKQSFRERLDSSSRVPSGPGLREGRGSQHSTSQTRLEALRSPGLSNGSAASLQRLRSPDPIRAPSITASVISNESATPSLRRTDRSASGDLRSVARRGEASDLPRSTNNSIPPFRAPPTPPLNDDERHVITPVRGMADNVFEGYGDGEPTATSPTRPQSVRRKQSMYIADMEARVEALVAENQKLQRSRGDMEVDQEMGDDGSLHSALADSKMRLQEKDAEINQIKAMLEPLKQELAQLKDLNSNLTEANRNLIADTNDRYGTLQEEHSYANSQWQQSVRELEKLRHEHAQLSNGMESIVRQHIDAALEDKDSEIARLRAELEYATSEIRALQARIQASASDDYLTVRDEDYFDGACQKLCQSIQAWVLRFSKSSDNRACRLSSDIKDDKLETRLDNTMLDGSDVDTLLVDRIRRRDVFMALVMMMVWEYIFTRYLFGMDREQRQKLKTLEKILLETGPPRAVAQWRATTLTLLSRRPGFSTQKNLDHEAVTQEIYSTLAALLPPPKTAESQLMAGLKKVLRLAIDLSIEMRTQRADYFMLPPPTPEYDSNGDLMGKTRFDATTMNERSGEYASNEELQATGSVVKVVLFPLVMKKGDDSGEGGDETVITPAQVLVATSKHSKRVVRRRSGVMDVDEDSRGTGARSRMSLISGGGEGFI</sequence>
<feature type="compositionally biased region" description="Basic and acidic residues" evidence="2">
    <location>
        <begin position="4031"/>
        <end position="4043"/>
    </location>
</feature>
<feature type="compositionally biased region" description="Basic residues" evidence="2">
    <location>
        <begin position="3929"/>
        <end position="3939"/>
    </location>
</feature>
<feature type="compositionally biased region" description="Basic and acidic residues" evidence="2">
    <location>
        <begin position="1719"/>
        <end position="1735"/>
    </location>
</feature>
<feature type="compositionally biased region" description="Basic residues" evidence="2">
    <location>
        <begin position="3854"/>
        <end position="3864"/>
    </location>
</feature>
<dbReference type="Proteomes" id="UP000243723">
    <property type="component" value="Unassembled WGS sequence"/>
</dbReference>
<feature type="compositionally biased region" description="Basic residues" evidence="2">
    <location>
        <begin position="3766"/>
        <end position="3777"/>
    </location>
</feature>
<feature type="compositionally biased region" description="Basic and acidic residues" evidence="2">
    <location>
        <begin position="3322"/>
        <end position="3336"/>
    </location>
</feature>
<feature type="compositionally biased region" description="Basic and acidic residues" evidence="2">
    <location>
        <begin position="3537"/>
        <end position="3554"/>
    </location>
</feature>
<feature type="compositionally biased region" description="Basic and acidic residues" evidence="2">
    <location>
        <begin position="1082"/>
        <end position="1105"/>
    </location>
</feature>
<feature type="compositionally biased region" description="Basic and acidic residues" evidence="2">
    <location>
        <begin position="1488"/>
        <end position="1502"/>
    </location>
</feature>
<feature type="compositionally biased region" description="Basic and acidic residues" evidence="2">
    <location>
        <begin position="5412"/>
        <end position="5447"/>
    </location>
</feature>
<feature type="compositionally biased region" description="Basic and acidic residues" evidence="2">
    <location>
        <begin position="2130"/>
        <end position="2140"/>
    </location>
</feature>
<feature type="compositionally biased region" description="Basic and acidic residues" evidence="2">
    <location>
        <begin position="2656"/>
        <end position="2676"/>
    </location>
</feature>
<feature type="coiled-coil region" evidence="1">
    <location>
        <begin position="5790"/>
        <end position="5910"/>
    </location>
</feature>
<feature type="compositionally biased region" description="Basic and acidic residues" evidence="2">
    <location>
        <begin position="1577"/>
        <end position="1604"/>
    </location>
</feature>
<feature type="compositionally biased region" description="Basic residues" evidence="2">
    <location>
        <begin position="5166"/>
        <end position="5176"/>
    </location>
</feature>
<feature type="region of interest" description="Disordered" evidence="2">
    <location>
        <begin position="3366"/>
        <end position="4474"/>
    </location>
</feature>
<feature type="compositionally biased region" description="Basic and acidic residues" evidence="2">
    <location>
        <begin position="925"/>
        <end position="937"/>
    </location>
</feature>
<feature type="compositionally biased region" description="Low complexity" evidence="2">
    <location>
        <begin position="836"/>
        <end position="850"/>
    </location>
</feature>
<feature type="compositionally biased region" description="Polar residues" evidence="2">
    <location>
        <begin position="263"/>
        <end position="289"/>
    </location>
</feature>
<feature type="compositionally biased region" description="Low complexity" evidence="2">
    <location>
        <begin position="762"/>
        <end position="779"/>
    </location>
</feature>
<feature type="compositionally biased region" description="Basic and acidic residues" evidence="2">
    <location>
        <begin position="2596"/>
        <end position="2613"/>
    </location>
</feature>
<feature type="compositionally biased region" description="Basic and acidic residues" evidence="2">
    <location>
        <begin position="528"/>
        <end position="542"/>
    </location>
</feature>
<feature type="compositionally biased region" description="Polar residues" evidence="2">
    <location>
        <begin position="3649"/>
        <end position="3661"/>
    </location>
</feature>
<feature type="compositionally biased region" description="Polar residues" evidence="2">
    <location>
        <begin position="4777"/>
        <end position="4798"/>
    </location>
</feature>
<feature type="compositionally biased region" description="Basic residues" evidence="2">
    <location>
        <begin position="4815"/>
        <end position="4827"/>
    </location>
</feature>
<feature type="compositionally biased region" description="Basic and acidic residues" evidence="2">
    <location>
        <begin position="5475"/>
        <end position="5488"/>
    </location>
</feature>
<feature type="compositionally biased region" description="Basic and acidic residues" evidence="2">
    <location>
        <begin position="3965"/>
        <end position="3980"/>
    </location>
</feature>
<feature type="compositionally biased region" description="Polar residues" evidence="2">
    <location>
        <begin position="669"/>
        <end position="678"/>
    </location>
</feature>
<feature type="compositionally biased region" description="Acidic residues" evidence="2">
    <location>
        <begin position="5231"/>
        <end position="5245"/>
    </location>
</feature>
<feature type="region of interest" description="Disordered" evidence="2">
    <location>
        <begin position="5279"/>
        <end position="5702"/>
    </location>
</feature>
<feature type="compositionally biased region" description="Polar residues" evidence="2">
    <location>
        <begin position="5493"/>
        <end position="5505"/>
    </location>
</feature>
<feature type="compositionally biased region" description="Polar residues" evidence="2">
    <location>
        <begin position="2277"/>
        <end position="2293"/>
    </location>
</feature>
<feature type="compositionally biased region" description="Polar residues" evidence="2">
    <location>
        <begin position="1119"/>
        <end position="1135"/>
    </location>
</feature>
<feature type="region of interest" description="Disordered" evidence="2">
    <location>
        <begin position="429"/>
        <end position="491"/>
    </location>
</feature>
<feature type="region of interest" description="Disordered" evidence="2">
    <location>
        <begin position="2439"/>
        <end position="2494"/>
    </location>
</feature>
<feature type="compositionally biased region" description="Polar residues" evidence="2">
    <location>
        <begin position="3614"/>
        <end position="3625"/>
    </location>
</feature>
<feature type="compositionally biased region" description="Polar residues" evidence="2">
    <location>
        <begin position="4100"/>
        <end position="4117"/>
    </location>
</feature>
<feature type="compositionally biased region" description="Low complexity" evidence="2">
    <location>
        <begin position="4381"/>
        <end position="4392"/>
    </location>
</feature>
<feature type="region of interest" description="Disordered" evidence="2">
    <location>
        <begin position="1577"/>
        <end position="2308"/>
    </location>
</feature>
<feature type="region of interest" description="Disordered" evidence="2">
    <location>
        <begin position="4594"/>
        <end position="5019"/>
    </location>
</feature>
<feature type="compositionally biased region" description="Basic and acidic residues" evidence="2">
    <location>
        <begin position="3508"/>
        <end position="3529"/>
    </location>
</feature>
<feature type="compositionally biased region" description="Basic and acidic residues" evidence="2">
    <location>
        <begin position="3008"/>
        <end position="3027"/>
    </location>
</feature>
<feature type="region of interest" description="Disordered" evidence="2">
    <location>
        <begin position="5199"/>
        <end position="5265"/>
    </location>
</feature>
<accession>A0A2P7ZE10</accession>
<reference evidence="3 4" key="1">
    <citation type="submission" date="2017-05" db="EMBL/GenBank/DDBJ databases">
        <title>Draft genome sequence of Elsinoe australis.</title>
        <authorList>
            <person name="Cheng Q."/>
        </authorList>
    </citation>
    <scope>NUCLEOTIDE SEQUENCE [LARGE SCALE GENOMIC DNA]</scope>
    <source>
        <strain evidence="3 4">NL1</strain>
    </source>
</reference>
<feature type="compositionally biased region" description="Basic and acidic residues" evidence="2">
    <location>
        <begin position="1280"/>
        <end position="1298"/>
    </location>
</feature>
<evidence type="ECO:0000313" key="4">
    <source>
        <dbReference type="Proteomes" id="UP000243723"/>
    </source>
</evidence>
<feature type="compositionally biased region" description="Basic and acidic residues" evidence="2">
    <location>
        <begin position="4859"/>
        <end position="4870"/>
    </location>
</feature>
<feature type="compositionally biased region" description="Basic and acidic residues" evidence="2">
    <location>
        <begin position="1152"/>
        <end position="1166"/>
    </location>
</feature>
<feature type="compositionally biased region" description="Basic and acidic residues" evidence="2">
    <location>
        <begin position="1844"/>
        <end position="1871"/>
    </location>
</feature>
<feature type="compositionally biased region" description="Gly residues" evidence="2">
    <location>
        <begin position="169"/>
        <end position="181"/>
    </location>
</feature>
<feature type="compositionally biased region" description="Basic and acidic residues" evidence="2">
    <location>
        <begin position="3594"/>
        <end position="3603"/>
    </location>
</feature>
<feature type="compositionally biased region" description="Basic residues" evidence="2">
    <location>
        <begin position="4627"/>
        <end position="4638"/>
    </location>
</feature>
<feature type="compositionally biased region" description="Polar residues" evidence="2">
    <location>
        <begin position="4291"/>
        <end position="4301"/>
    </location>
</feature>
<feature type="compositionally biased region" description="Basic and acidic residues" evidence="2">
    <location>
        <begin position="726"/>
        <end position="736"/>
    </location>
</feature>
<feature type="compositionally biased region" description="Basic and acidic residues" evidence="2">
    <location>
        <begin position="1999"/>
        <end position="2010"/>
    </location>
</feature>
<feature type="compositionally biased region" description="Polar residues" evidence="2">
    <location>
        <begin position="2339"/>
        <end position="2350"/>
    </location>
</feature>
<feature type="region of interest" description="Disordered" evidence="2">
    <location>
        <begin position="6202"/>
        <end position="6234"/>
    </location>
</feature>
<feature type="compositionally biased region" description="Basic and acidic residues" evidence="2">
    <location>
        <begin position="4722"/>
        <end position="4735"/>
    </location>
</feature>
<keyword evidence="1" id="KW-0175">Coiled coil</keyword>
<feature type="compositionally biased region" description="Basic residues" evidence="2">
    <location>
        <begin position="604"/>
        <end position="614"/>
    </location>
</feature>
<feature type="compositionally biased region" description="Polar residues" evidence="2">
    <location>
        <begin position="4046"/>
        <end position="4056"/>
    </location>
</feature>
<feature type="compositionally biased region" description="Basic residues" evidence="2">
    <location>
        <begin position="4004"/>
        <end position="4014"/>
    </location>
</feature>
<feature type="compositionally biased region" description="Basic and acidic residues" evidence="2">
    <location>
        <begin position="4313"/>
        <end position="4333"/>
    </location>
</feature>
<feature type="compositionally biased region" description="Polar residues" evidence="2">
    <location>
        <begin position="3239"/>
        <end position="3249"/>
    </location>
</feature>
<feature type="compositionally biased region" description="Basic and acidic residues" evidence="2">
    <location>
        <begin position="1452"/>
        <end position="1473"/>
    </location>
</feature>
<feature type="compositionally biased region" description="Basic and acidic residues" evidence="2">
    <location>
        <begin position="1928"/>
        <end position="1954"/>
    </location>
</feature>
<feature type="compositionally biased region" description="Low complexity" evidence="2">
    <location>
        <begin position="4448"/>
        <end position="4458"/>
    </location>
</feature>